<accession>A0A1E7FRT1</accession>
<sequence>MTFLWGSKHNKPETRTKTGTIVMSKIRRKNAAVSFDDGRPQKIERIIHNNVILQQLNSSKHDNSSSPSVDCHRKSKHVKRLRSITTEILKEQMSANIASSHNKNLLSDKTNVVAKDKNTTIRDKNNDNNSNDFTKLEPWVESPSPLLSPSTDFHKHQHHCGTTCGITCGSDSITEDPTICNAFEMLSFKDLCNGTKMSAEEEKKKDDDDGILYCVSGGDDDIGNQHLKVVGRASDFPREINFERRNIRSRSHGNLREELVINRSRKSKLLKKLLHFKPLSRADRRSTTKVLKVKVYVDPPKPLLLERDSSSISWPAEFPRNGTI</sequence>
<dbReference type="InParanoid" id="A0A1E7FRT1"/>
<dbReference type="Proteomes" id="UP000095751">
    <property type="component" value="Unassembled WGS sequence"/>
</dbReference>
<evidence type="ECO:0000313" key="1">
    <source>
        <dbReference type="EMBL" id="OEU20827.1"/>
    </source>
</evidence>
<dbReference type="AlphaFoldDB" id="A0A1E7FRT1"/>
<dbReference type="OrthoDB" id="10665694at2759"/>
<name>A0A1E7FRT1_9STRA</name>
<gene>
    <name evidence="1" type="ORF">FRACYDRAFT_267784</name>
</gene>
<evidence type="ECO:0000313" key="2">
    <source>
        <dbReference type="Proteomes" id="UP000095751"/>
    </source>
</evidence>
<dbReference type="KEGG" id="fcy:FRACYDRAFT_267784"/>
<keyword evidence="2" id="KW-1185">Reference proteome</keyword>
<organism evidence="1 2">
    <name type="scientific">Fragilariopsis cylindrus CCMP1102</name>
    <dbReference type="NCBI Taxonomy" id="635003"/>
    <lineage>
        <taxon>Eukaryota</taxon>
        <taxon>Sar</taxon>
        <taxon>Stramenopiles</taxon>
        <taxon>Ochrophyta</taxon>
        <taxon>Bacillariophyta</taxon>
        <taxon>Bacillariophyceae</taxon>
        <taxon>Bacillariophycidae</taxon>
        <taxon>Bacillariales</taxon>
        <taxon>Bacillariaceae</taxon>
        <taxon>Fragilariopsis</taxon>
    </lineage>
</organism>
<dbReference type="EMBL" id="KV784354">
    <property type="protein sequence ID" value="OEU20827.1"/>
    <property type="molecule type" value="Genomic_DNA"/>
</dbReference>
<protein>
    <submittedName>
        <fullName evidence="1">Uncharacterized protein</fullName>
    </submittedName>
</protein>
<proteinExistence type="predicted"/>
<reference evidence="1 2" key="1">
    <citation type="submission" date="2016-09" db="EMBL/GenBank/DDBJ databases">
        <title>Extensive genetic diversity and differential bi-allelic expression allows diatom success in the polar Southern Ocean.</title>
        <authorList>
            <consortium name="DOE Joint Genome Institute"/>
            <person name="Mock T."/>
            <person name="Otillar R.P."/>
            <person name="Strauss J."/>
            <person name="Dupont C."/>
            <person name="Frickenhaus S."/>
            <person name="Maumus F."/>
            <person name="Mcmullan M."/>
            <person name="Sanges R."/>
            <person name="Schmutz J."/>
            <person name="Toseland A."/>
            <person name="Valas R."/>
            <person name="Veluchamy A."/>
            <person name="Ward B.J."/>
            <person name="Allen A."/>
            <person name="Barry K."/>
            <person name="Falciatore A."/>
            <person name="Ferrante M."/>
            <person name="Fortunato A.E."/>
            <person name="Gloeckner G."/>
            <person name="Gruber A."/>
            <person name="Hipkin R."/>
            <person name="Janech M."/>
            <person name="Kroth P."/>
            <person name="Leese F."/>
            <person name="Lindquist E."/>
            <person name="Lyon B.R."/>
            <person name="Martin J."/>
            <person name="Mayer C."/>
            <person name="Parker M."/>
            <person name="Quesneville H."/>
            <person name="Raymond J."/>
            <person name="Uhlig C."/>
            <person name="Valentin K.U."/>
            <person name="Worden A.Z."/>
            <person name="Armbrust E.V."/>
            <person name="Bowler C."/>
            <person name="Green B."/>
            <person name="Moulton V."/>
            <person name="Van Oosterhout C."/>
            <person name="Grigoriev I."/>
        </authorList>
    </citation>
    <scope>NUCLEOTIDE SEQUENCE [LARGE SCALE GENOMIC DNA]</scope>
    <source>
        <strain evidence="1 2">CCMP1102</strain>
    </source>
</reference>